<evidence type="ECO:0000256" key="1">
    <source>
        <dbReference type="ARBA" id="ARBA00022801"/>
    </source>
</evidence>
<feature type="transmembrane region" description="Helical" evidence="2">
    <location>
        <begin position="368"/>
        <end position="386"/>
    </location>
</feature>
<feature type="transmembrane region" description="Helical" evidence="2">
    <location>
        <begin position="540"/>
        <end position="557"/>
    </location>
</feature>
<name>A0ABW3SWX4_9CAUL</name>
<dbReference type="InterPro" id="IPR022742">
    <property type="entry name" value="Hydrolase_4"/>
</dbReference>
<organism evidence="5 6">
    <name type="scientific">Phenylobacterium conjunctum</name>
    <dbReference type="NCBI Taxonomy" id="1298959"/>
    <lineage>
        <taxon>Bacteria</taxon>
        <taxon>Pseudomonadati</taxon>
        <taxon>Pseudomonadota</taxon>
        <taxon>Alphaproteobacteria</taxon>
        <taxon>Caulobacterales</taxon>
        <taxon>Caulobacteraceae</taxon>
        <taxon>Phenylobacterium</taxon>
    </lineage>
</organism>
<accession>A0ABW3SWX4</accession>
<keyword evidence="2" id="KW-1133">Transmembrane helix</keyword>
<dbReference type="PANTHER" id="PTHR22946:SF9">
    <property type="entry name" value="POLYKETIDE TRANSFERASE AF380"/>
    <property type="match status" value="1"/>
</dbReference>
<keyword evidence="6" id="KW-1185">Reference proteome</keyword>
<dbReference type="PANTHER" id="PTHR22946">
    <property type="entry name" value="DIENELACTONE HYDROLASE DOMAIN-CONTAINING PROTEIN-RELATED"/>
    <property type="match status" value="1"/>
</dbReference>
<keyword evidence="3" id="KW-0732">Signal</keyword>
<feature type="domain" description="Serine aminopeptidase S33" evidence="4">
    <location>
        <begin position="60"/>
        <end position="163"/>
    </location>
</feature>
<evidence type="ECO:0000256" key="2">
    <source>
        <dbReference type="SAM" id="Phobius"/>
    </source>
</evidence>
<feature type="transmembrane region" description="Helical" evidence="2">
    <location>
        <begin position="514"/>
        <end position="533"/>
    </location>
</feature>
<keyword evidence="2" id="KW-0812">Transmembrane</keyword>
<protein>
    <submittedName>
        <fullName evidence="5">Alpha/beta hydrolase</fullName>
    </submittedName>
</protein>
<dbReference type="Pfam" id="PF12146">
    <property type="entry name" value="Hydrolase_4"/>
    <property type="match status" value="1"/>
</dbReference>
<evidence type="ECO:0000256" key="3">
    <source>
        <dbReference type="SAM" id="SignalP"/>
    </source>
</evidence>
<evidence type="ECO:0000313" key="6">
    <source>
        <dbReference type="Proteomes" id="UP001597216"/>
    </source>
</evidence>
<feature type="signal peptide" evidence="3">
    <location>
        <begin position="1"/>
        <end position="24"/>
    </location>
</feature>
<feature type="transmembrane region" description="Helical" evidence="2">
    <location>
        <begin position="328"/>
        <end position="348"/>
    </location>
</feature>
<proteinExistence type="predicted"/>
<dbReference type="RefSeq" id="WP_377352279.1">
    <property type="nucleotide sequence ID" value="NZ_JBHTLQ010000004.1"/>
</dbReference>
<sequence length="576" mass="61324">MRGKWRLFVLGWLVILIGAALAHAVQTTGGVKVTDVRFPGDKGVVMSGLLYLPPNATAAHPAPAVLVSHGYINTREMQSPFAIELARRGFVVLAMDMTGHGYSGATVAAQGFGGPAALRYLQSRPEVDRGNIGLEGHSLGAGAVLSAAADQPDGYRSIVLEGTTPGLLGAPATATPTSPRNVALVFGKFDEFSVLMWQVPKGSMVATSTRLQGLFGVSGPVVEGRLYGDIAAGTGRILWNPPITHPWEHFSRAGIGHAVDWFQTTLNGEARPLDPNNQVWIWKEVGTLAAFVGFVLLLLGTFELLLGAPLFAGLAAEPQPTTLKRDGRWLISLLLIIAIPAVTYFPFMKLGNLFFPMKAFPQWVTNQLLVWAILNGLITLVLGLVLRRGKSNLAKLGGPAILLAVAVMAVGYGSLALVDALFKVDYRFWVLGLKPLDAVHARYALSYLPLWTAYFLVALRPLSADLAVKGEGPVAAYLTAAVAMAGGFAILVGVQYASLFTTGLLATPSEPLNVIIAIQFIPLMAVVGIIGAFTYRRTNAYVPGALICALLICWYVTAGTATHWSPDFKPPIPAAK</sequence>
<reference evidence="6" key="1">
    <citation type="journal article" date="2019" name="Int. J. Syst. Evol. Microbiol.">
        <title>The Global Catalogue of Microorganisms (GCM) 10K type strain sequencing project: providing services to taxonomists for standard genome sequencing and annotation.</title>
        <authorList>
            <consortium name="The Broad Institute Genomics Platform"/>
            <consortium name="The Broad Institute Genome Sequencing Center for Infectious Disease"/>
            <person name="Wu L."/>
            <person name="Ma J."/>
        </authorList>
    </citation>
    <scope>NUCLEOTIDE SEQUENCE [LARGE SCALE GENOMIC DNA]</scope>
    <source>
        <strain evidence="6">CCUG 55074</strain>
    </source>
</reference>
<comment type="caution">
    <text evidence="5">The sequence shown here is derived from an EMBL/GenBank/DDBJ whole genome shotgun (WGS) entry which is preliminary data.</text>
</comment>
<dbReference type="GO" id="GO:0016787">
    <property type="term" value="F:hydrolase activity"/>
    <property type="evidence" value="ECO:0007669"/>
    <property type="project" value="UniProtKB-KW"/>
</dbReference>
<gene>
    <name evidence="5" type="ORF">ACFQ27_02415</name>
</gene>
<dbReference type="Proteomes" id="UP001597216">
    <property type="component" value="Unassembled WGS sequence"/>
</dbReference>
<feature type="chain" id="PRO_5045339646" evidence="3">
    <location>
        <begin position="25"/>
        <end position="576"/>
    </location>
</feature>
<feature type="transmembrane region" description="Helical" evidence="2">
    <location>
        <begin position="288"/>
        <end position="316"/>
    </location>
</feature>
<keyword evidence="2" id="KW-0472">Membrane</keyword>
<evidence type="ECO:0000313" key="5">
    <source>
        <dbReference type="EMBL" id="MFD1189419.1"/>
    </source>
</evidence>
<evidence type="ECO:0000259" key="4">
    <source>
        <dbReference type="Pfam" id="PF12146"/>
    </source>
</evidence>
<feature type="transmembrane region" description="Helical" evidence="2">
    <location>
        <begin position="474"/>
        <end position="494"/>
    </location>
</feature>
<dbReference type="Gene3D" id="3.40.50.1820">
    <property type="entry name" value="alpha/beta hydrolase"/>
    <property type="match status" value="1"/>
</dbReference>
<dbReference type="SUPFAM" id="SSF53474">
    <property type="entry name" value="alpha/beta-Hydrolases"/>
    <property type="match status" value="1"/>
</dbReference>
<dbReference type="InterPro" id="IPR050261">
    <property type="entry name" value="FrsA_esterase"/>
</dbReference>
<dbReference type="EMBL" id="JBHTLQ010000004">
    <property type="protein sequence ID" value="MFD1189419.1"/>
    <property type="molecule type" value="Genomic_DNA"/>
</dbReference>
<dbReference type="InterPro" id="IPR029058">
    <property type="entry name" value="AB_hydrolase_fold"/>
</dbReference>
<keyword evidence="1 5" id="KW-0378">Hydrolase</keyword>
<feature type="transmembrane region" description="Helical" evidence="2">
    <location>
        <begin position="398"/>
        <end position="422"/>
    </location>
</feature>
<feature type="transmembrane region" description="Helical" evidence="2">
    <location>
        <begin position="442"/>
        <end position="462"/>
    </location>
</feature>